<comment type="caution">
    <text evidence="6">The sequence shown here is derived from an EMBL/GenBank/DDBJ whole genome shotgun (WGS) entry which is preliminary data.</text>
</comment>
<dbReference type="PANTHER" id="PTHR47506:SF8">
    <property type="entry name" value="REPRESSOR OF PUTATIVE XENOBIOTIC REDUCTASE TETR FAMILY-RELATED"/>
    <property type="match status" value="1"/>
</dbReference>
<sequence>MARQARYDRQTALEKAVYLFWERGYFATSMKQIEQALDMRPGSIYATFGSKDKLFSEALNAYVARGNTVLGGLLNQPGPIIDALQDYLRNIAIACHPDSSEPSRACMLVKTLLEASYTHSSIADQANELLYGIEQSFAAALTRARDRGELKPDTDCQRLARLVQAQIMGLRAFAQRETSAEQVSQLADDMAALLEPYRAVH</sequence>
<name>A0A4Z1BPH1_9GAMM</name>
<dbReference type="SUPFAM" id="SSF48498">
    <property type="entry name" value="Tetracyclin repressor-like, C-terminal domain"/>
    <property type="match status" value="1"/>
</dbReference>
<proteinExistence type="predicted"/>
<dbReference type="InterPro" id="IPR001647">
    <property type="entry name" value="HTH_TetR"/>
</dbReference>
<dbReference type="OrthoDB" id="270177at2"/>
<dbReference type="PROSITE" id="PS50977">
    <property type="entry name" value="HTH_TETR_2"/>
    <property type="match status" value="1"/>
</dbReference>
<evidence type="ECO:0000256" key="1">
    <source>
        <dbReference type="ARBA" id="ARBA00023015"/>
    </source>
</evidence>
<dbReference type="PANTHER" id="PTHR47506">
    <property type="entry name" value="TRANSCRIPTIONAL REGULATORY PROTEIN"/>
    <property type="match status" value="1"/>
</dbReference>
<dbReference type="InterPro" id="IPR009057">
    <property type="entry name" value="Homeodomain-like_sf"/>
</dbReference>
<dbReference type="InterPro" id="IPR036271">
    <property type="entry name" value="Tet_transcr_reg_TetR-rel_C_sf"/>
</dbReference>
<dbReference type="SUPFAM" id="SSF46689">
    <property type="entry name" value="Homeodomain-like"/>
    <property type="match status" value="1"/>
</dbReference>
<dbReference type="AlphaFoldDB" id="A0A4Z1BPH1"/>
<dbReference type="InterPro" id="IPR011075">
    <property type="entry name" value="TetR_C"/>
</dbReference>
<evidence type="ECO:0000256" key="4">
    <source>
        <dbReference type="PROSITE-ProRule" id="PRU00335"/>
    </source>
</evidence>
<dbReference type="Gene3D" id="1.10.10.60">
    <property type="entry name" value="Homeodomain-like"/>
    <property type="match status" value="1"/>
</dbReference>
<evidence type="ECO:0000256" key="3">
    <source>
        <dbReference type="ARBA" id="ARBA00023163"/>
    </source>
</evidence>
<accession>A0A4Z1BPH1</accession>
<dbReference type="Proteomes" id="UP000298325">
    <property type="component" value="Unassembled WGS sequence"/>
</dbReference>
<reference evidence="6 7" key="1">
    <citation type="submission" date="2019-04" db="EMBL/GenBank/DDBJ databases">
        <authorList>
            <person name="Park S."/>
            <person name="Yoon J.-H."/>
        </authorList>
    </citation>
    <scope>NUCLEOTIDE SEQUENCE [LARGE SCALE GENOMIC DNA]</scope>
    <source>
        <strain evidence="6 7">HJM-18</strain>
    </source>
</reference>
<dbReference type="GO" id="GO:0003677">
    <property type="term" value="F:DNA binding"/>
    <property type="evidence" value="ECO:0007669"/>
    <property type="project" value="UniProtKB-UniRule"/>
</dbReference>
<protein>
    <submittedName>
        <fullName evidence="6">TetR family transcriptional regulator</fullName>
    </submittedName>
</protein>
<evidence type="ECO:0000259" key="5">
    <source>
        <dbReference type="PROSITE" id="PS50977"/>
    </source>
</evidence>
<evidence type="ECO:0000313" key="6">
    <source>
        <dbReference type="EMBL" id="TGN39387.1"/>
    </source>
</evidence>
<dbReference type="Pfam" id="PF00440">
    <property type="entry name" value="TetR_N"/>
    <property type="match status" value="1"/>
</dbReference>
<evidence type="ECO:0000313" key="7">
    <source>
        <dbReference type="Proteomes" id="UP000298325"/>
    </source>
</evidence>
<gene>
    <name evidence="6" type="ORF">E5Q11_12190</name>
</gene>
<keyword evidence="3" id="KW-0804">Transcription</keyword>
<keyword evidence="1" id="KW-0805">Transcription regulation</keyword>
<dbReference type="EMBL" id="SRPF01000003">
    <property type="protein sequence ID" value="TGN39387.1"/>
    <property type="molecule type" value="Genomic_DNA"/>
</dbReference>
<feature type="DNA-binding region" description="H-T-H motif" evidence="4">
    <location>
        <begin position="29"/>
        <end position="48"/>
    </location>
</feature>
<evidence type="ECO:0000256" key="2">
    <source>
        <dbReference type="ARBA" id="ARBA00023125"/>
    </source>
</evidence>
<keyword evidence="2 4" id="KW-0238">DNA-binding</keyword>
<dbReference type="Gene3D" id="1.10.357.10">
    <property type="entry name" value="Tetracycline Repressor, domain 2"/>
    <property type="match status" value="1"/>
</dbReference>
<keyword evidence="7" id="KW-1185">Reference proteome</keyword>
<organism evidence="6 7">
    <name type="scientific">Marinobacter confluentis</name>
    <dbReference type="NCBI Taxonomy" id="1697557"/>
    <lineage>
        <taxon>Bacteria</taxon>
        <taxon>Pseudomonadati</taxon>
        <taxon>Pseudomonadota</taxon>
        <taxon>Gammaproteobacteria</taxon>
        <taxon>Pseudomonadales</taxon>
        <taxon>Marinobacteraceae</taxon>
        <taxon>Marinobacter</taxon>
    </lineage>
</organism>
<dbReference type="Pfam" id="PF16925">
    <property type="entry name" value="TetR_C_13"/>
    <property type="match status" value="1"/>
</dbReference>
<feature type="domain" description="HTH tetR-type" evidence="5">
    <location>
        <begin position="6"/>
        <end position="66"/>
    </location>
</feature>
<dbReference type="RefSeq" id="WP_135803696.1">
    <property type="nucleotide sequence ID" value="NZ_SRPF01000003.1"/>
</dbReference>